<reference evidence="1" key="1">
    <citation type="journal article" date="2014" name="Int. J. Syst. Evol. Microbiol.">
        <title>Complete genome sequence of Corynebacterium casei LMG S-19264T (=DSM 44701T), isolated from a smear-ripened cheese.</title>
        <authorList>
            <consortium name="US DOE Joint Genome Institute (JGI-PGF)"/>
            <person name="Walter F."/>
            <person name="Albersmeier A."/>
            <person name="Kalinowski J."/>
            <person name="Ruckert C."/>
        </authorList>
    </citation>
    <scope>NUCLEOTIDE SEQUENCE</scope>
    <source>
        <strain evidence="1">CGMCC 1.7086</strain>
    </source>
</reference>
<keyword evidence="2" id="KW-1185">Reference proteome</keyword>
<sequence>MWISSKKRQDLCRAAFTAIKFNAKACMAGLAFWQMARQSKACSLAKGYDNLINDG</sequence>
<dbReference type="EMBL" id="BMLS01000004">
    <property type="protein sequence ID" value="GGO71250.1"/>
    <property type="molecule type" value="Genomic_DNA"/>
</dbReference>
<organism evidence="1 2">
    <name type="scientific">Bowmanella pacifica</name>
    <dbReference type="NCBI Taxonomy" id="502051"/>
    <lineage>
        <taxon>Bacteria</taxon>
        <taxon>Pseudomonadati</taxon>
        <taxon>Pseudomonadota</taxon>
        <taxon>Gammaproteobacteria</taxon>
        <taxon>Alteromonadales</taxon>
        <taxon>Alteromonadaceae</taxon>
        <taxon>Bowmanella</taxon>
    </lineage>
</organism>
<accession>A0A918DK39</accession>
<dbReference type="AlphaFoldDB" id="A0A918DK39"/>
<proteinExistence type="predicted"/>
<evidence type="ECO:0000313" key="1">
    <source>
        <dbReference type="EMBL" id="GGO71250.1"/>
    </source>
</evidence>
<dbReference type="Proteomes" id="UP000606935">
    <property type="component" value="Unassembled WGS sequence"/>
</dbReference>
<comment type="caution">
    <text evidence="1">The sequence shown here is derived from an EMBL/GenBank/DDBJ whole genome shotgun (WGS) entry which is preliminary data.</text>
</comment>
<name>A0A918DK39_9ALTE</name>
<protein>
    <submittedName>
        <fullName evidence="1">Uncharacterized protein</fullName>
    </submittedName>
</protein>
<evidence type="ECO:0000313" key="2">
    <source>
        <dbReference type="Proteomes" id="UP000606935"/>
    </source>
</evidence>
<reference evidence="1" key="2">
    <citation type="submission" date="2020-09" db="EMBL/GenBank/DDBJ databases">
        <authorList>
            <person name="Sun Q."/>
            <person name="Zhou Y."/>
        </authorList>
    </citation>
    <scope>NUCLEOTIDE SEQUENCE</scope>
    <source>
        <strain evidence="1">CGMCC 1.7086</strain>
    </source>
</reference>
<gene>
    <name evidence="1" type="ORF">GCM10010982_26610</name>
</gene>